<feature type="domain" description="Endonuclease/exonuclease/phosphatase" evidence="9">
    <location>
        <begin position="55"/>
        <end position="317"/>
    </location>
</feature>
<feature type="binding site" evidence="6">
    <location>
        <position position="316"/>
    </location>
    <ligand>
        <name>Mg(2+)</name>
        <dbReference type="ChEBI" id="CHEBI:18420"/>
        <label>1</label>
    </ligand>
</feature>
<dbReference type="RefSeq" id="WP_158036416.1">
    <property type="nucleotide sequence ID" value="NZ_BAAAZV010000020.1"/>
</dbReference>
<dbReference type="PANTHER" id="PTHR43250:SF2">
    <property type="entry name" value="EXODEOXYRIBONUCLEASE III"/>
    <property type="match status" value="1"/>
</dbReference>
<evidence type="ECO:0000256" key="2">
    <source>
        <dbReference type="ARBA" id="ARBA00022723"/>
    </source>
</evidence>
<dbReference type="NCBIfam" id="TIGR00633">
    <property type="entry name" value="xth"/>
    <property type="match status" value="1"/>
</dbReference>
<comment type="similarity">
    <text evidence="1">Belongs to the DNA repair enzymes AP/ExoA family.</text>
</comment>
<dbReference type="Proteomes" id="UP000481339">
    <property type="component" value="Unassembled WGS sequence"/>
</dbReference>
<feature type="site" description="Transition state stabilizer" evidence="7">
    <location>
        <position position="200"/>
    </location>
</feature>
<keyword evidence="2 6" id="KW-0479">Metal-binding</keyword>
<dbReference type="InterPro" id="IPR037493">
    <property type="entry name" value="ExoIII-like"/>
</dbReference>
<feature type="site" description="Important for catalytic activity" evidence="7">
    <location>
        <position position="287"/>
    </location>
</feature>
<feature type="region of interest" description="Disordered" evidence="8">
    <location>
        <begin position="1"/>
        <end position="42"/>
    </location>
</feature>
<dbReference type="CDD" id="cd10281">
    <property type="entry name" value="Nape_like_AP-endo"/>
    <property type="match status" value="1"/>
</dbReference>
<comment type="cofactor">
    <cofactor evidence="6">
        <name>Mg(2+)</name>
        <dbReference type="ChEBI" id="CHEBI:18420"/>
    </cofactor>
    <cofactor evidence="6">
        <name>Mn(2+)</name>
        <dbReference type="ChEBI" id="CHEBI:29035"/>
    </cofactor>
    <text evidence="6">Probably binds two magnesium or manganese ions per subunit.</text>
</comment>
<feature type="binding site" evidence="6">
    <location>
        <position position="58"/>
    </location>
    <ligand>
        <name>Mg(2+)</name>
        <dbReference type="ChEBI" id="CHEBI:18420"/>
        <label>1</label>
    </ligand>
</feature>
<dbReference type="EMBL" id="WBKA01000004">
    <property type="protein sequence ID" value="KAB1631947.1"/>
    <property type="molecule type" value="Genomic_DNA"/>
</dbReference>
<feature type="binding site" evidence="6">
    <location>
        <position position="317"/>
    </location>
    <ligand>
        <name>Mg(2+)</name>
        <dbReference type="ChEBI" id="CHEBI:18420"/>
        <label>1</label>
    </ligand>
</feature>
<dbReference type="GO" id="GO:0046872">
    <property type="term" value="F:metal ion binding"/>
    <property type="evidence" value="ECO:0007669"/>
    <property type="project" value="UniProtKB-KW"/>
</dbReference>
<dbReference type="PANTHER" id="PTHR43250">
    <property type="entry name" value="EXODEOXYRIBONUCLEASE III"/>
    <property type="match status" value="1"/>
</dbReference>
<dbReference type="GO" id="GO:0008311">
    <property type="term" value="F:double-stranded DNA 3'-5' DNA exonuclease activity"/>
    <property type="evidence" value="ECO:0007669"/>
    <property type="project" value="InterPro"/>
</dbReference>
<reference evidence="10 11" key="1">
    <citation type="submission" date="2019-09" db="EMBL/GenBank/DDBJ databases">
        <title>Phylogeny of genus Pseudoclavibacter and closely related genus.</title>
        <authorList>
            <person name="Li Y."/>
        </authorList>
    </citation>
    <scope>NUCLEOTIDE SEQUENCE [LARGE SCALE GENOMIC DNA]</scope>
    <source>
        <strain evidence="10 11">JCM 16921</strain>
    </source>
</reference>
<dbReference type="Pfam" id="PF03372">
    <property type="entry name" value="Exo_endo_phos"/>
    <property type="match status" value="1"/>
</dbReference>
<feature type="active site" description="Proton acceptor" evidence="5">
    <location>
        <position position="317"/>
    </location>
</feature>
<evidence type="ECO:0000256" key="1">
    <source>
        <dbReference type="ARBA" id="ARBA00007092"/>
    </source>
</evidence>
<evidence type="ECO:0000256" key="5">
    <source>
        <dbReference type="PIRSR" id="PIRSR604808-1"/>
    </source>
</evidence>
<evidence type="ECO:0000256" key="6">
    <source>
        <dbReference type="PIRSR" id="PIRSR604808-2"/>
    </source>
</evidence>
<evidence type="ECO:0000256" key="3">
    <source>
        <dbReference type="ARBA" id="ARBA00022801"/>
    </source>
</evidence>
<keyword evidence="4 6" id="KW-0460">Magnesium</keyword>
<dbReference type="SUPFAM" id="SSF56219">
    <property type="entry name" value="DNase I-like"/>
    <property type="match status" value="1"/>
</dbReference>
<accession>A0A7C8BRJ9</accession>
<feature type="binding site" evidence="6">
    <location>
        <position position="200"/>
    </location>
    <ligand>
        <name>Mg(2+)</name>
        <dbReference type="ChEBI" id="CHEBI:18420"/>
        <label>1</label>
    </ligand>
</feature>
<gene>
    <name evidence="10" type="ORF">F8O02_06390</name>
</gene>
<evidence type="ECO:0000256" key="4">
    <source>
        <dbReference type="ARBA" id="ARBA00022842"/>
    </source>
</evidence>
<name>A0A7C8BRJ9_9MICO</name>
<dbReference type="InterPro" id="IPR005135">
    <property type="entry name" value="Endo/exonuclease/phosphatase"/>
</dbReference>
<evidence type="ECO:0000313" key="10">
    <source>
        <dbReference type="EMBL" id="KAB1631947.1"/>
    </source>
</evidence>
<proteinExistence type="inferred from homology"/>
<dbReference type="InterPro" id="IPR004808">
    <property type="entry name" value="AP_endonuc_1"/>
</dbReference>
<feature type="site" description="Interaction with DNA substrate" evidence="7">
    <location>
        <position position="317"/>
    </location>
</feature>
<protein>
    <submittedName>
        <fullName evidence="10">Exodeoxyribonuclease III</fullName>
    </submittedName>
</protein>
<dbReference type="AlphaFoldDB" id="A0A7C8BRJ9"/>
<comment type="caution">
    <text evidence="10">The sequence shown here is derived from an EMBL/GenBank/DDBJ whole genome shotgun (WGS) entry which is preliminary data.</text>
</comment>
<keyword evidence="3" id="KW-0378">Hydrolase</keyword>
<organism evidence="10 11">
    <name type="scientific">Pseudoclavibacter caeni</name>
    <dbReference type="NCBI Taxonomy" id="908846"/>
    <lineage>
        <taxon>Bacteria</taxon>
        <taxon>Bacillati</taxon>
        <taxon>Actinomycetota</taxon>
        <taxon>Actinomycetes</taxon>
        <taxon>Micrococcales</taxon>
        <taxon>Microbacteriaceae</taxon>
        <taxon>Pseudoclavibacter</taxon>
    </lineage>
</organism>
<dbReference type="PROSITE" id="PS51435">
    <property type="entry name" value="AP_NUCLEASE_F1_4"/>
    <property type="match status" value="1"/>
</dbReference>
<evidence type="ECO:0000256" key="7">
    <source>
        <dbReference type="PIRSR" id="PIRSR604808-3"/>
    </source>
</evidence>
<evidence type="ECO:0000256" key="8">
    <source>
        <dbReference type="SAM" id="MobiDB-lite"/>
    </source>
</evidence>
<dbReference type="InterPro" id="IPR036691">
    <property type="entry name" value="Endo/exonu/phosph_ase_sf"/>
</dbReference>
<keyword evidence="11" id="KW-1185">Reference proteome</keyword>
<keyword evidence="6" id="KW-0464">Manganese</keyword>
<feature type="active site" evidence="5">
    <location>
        <position position="158"/>
    </location>
</feature>
<feature type="binding site" evidence="6">
    <location>
        <position position="198"/>
    </location>
    <ligand>
        <name>Mg(2+)</name>
        <dbReference type="ChEBI" id="CHEBI:18420"/>
        <label>1</label>
    </ligand>
</feature>
<evidence type="ECO:0000259" key="9">
    <source>
        <dbReference type="Pfam" id="PF03372"/>
    </source>
</evidence>
<feature type="binding site" evidence="6">
    <location>
        <position position="86"/>
    </location>
    <ligand>
        <name>Mg(2+)</name>
        <dbReference type="ChEBI" id="CHEBI:18420"/>
        <label>1</label>
    </ligand>
</feature>
<feature type="active site" description="Proton donor/acceptor" evidence="5">
    <location>
        <position position="198"/>
    </location>
</feature>
<sequence length="326" mass="35809">MSTSAPVVPDTLGEQVIAPPPTDEQPRPRPGVNAQAARTRSSVEITPSSDLLRVATVNVNGVRAAFRKGIGDWIERARPDVLALQEVRASGEQLRALLPGWHIADDVCSQKGRAGVAVASRVPIADLRTAIGPDDLDASGRWLEVDLEGVPLTVVSAYAHSGEVGTPKQVEKYRMLEAMSARLAGLRDERAQALLVGDLNVCHTPIDIRNWRANLKRAGFLPEERAWLDHWFGDPDRAYARVDGAPIGPGLGWVDLGRAAAGELPGPYTWWSWRGQAFDNDAGWRIDYQAATPRLARHAVHYFVDRPDTYEHRFTDHCPVVVDYAL</sequence>
<dbReference type="Gene3D" id="3.60.10.10">
    <property type="entry name" value="Endonuclease/exonuclease/phosphatase"/>
    <property type="match status" value="1"/>
</dbReference>
<dbReference type="GO" id="GO:0006281">
    <property type="term" value="P:DNA repair"/>
    <property type="evidence" value="ECO:0007669"/>
    <property type="project" value="InterPro"/>
</dbReference>
<dbReference type="OrthoDB" id="9803914at2"/>
<evidence type="ECO:0000313" key="11">
    <source>
        <dbReference type="Proteomes" id="UP000481339"/>
    </source>
</evidence>